<keyword evidence="6 11" id="KW-0106">Calcium</keyword>
<evidence type="ECO:0000256" key="4">
    <source>
        <dbReference type="ARBA" id="ARBA00022553"/>
    </source>
</evidence>
<keyword evidence="4" id="KW-0597">Phosphoprotein</keyword>
<keyword evidence="8" id="KW-0472">Membrane</keyword>
<protein>
    <recommendedName>
        <fullName evidence="11">Phospholipid scramblase</fullName>
    </recommendedName>
</protein>
<evidence type="ECO:0000256" key="2">
    <source>
        <dbReference type="ARBA" id="ARBA00004606"/>
    </source>
</evidence>
<dbReference type="InterPro" id="IPR005552">
    <property type="entry name" value="Scramblase"/>
</dbReference>
<dbReference type="PANTHER" id="PTHR23248">
    <property type="entry name" value="PHOSPHOLIPID SCRAMBLASE-RELATED"/>
    <property type="match status" value="1"/>
</dbReference>
<keyword evidence="9 11" id="KW-0564">Palmitate</keyword>
<organism evidence="12 13">
    <name type="scientific">Laticauda laticaudata</name>
    <name type="common">Blue-ringed sea krait</name>
    <name type="synonym">Blue-lipped sea krait</name>
    <dbReference type="NCBI Taxonomy" id="8630"/>
    <lineage>
        <taxon>Eukaryota</taxon>
        <taxon>Metazoa</taxon>
        <taxon>Chordata</taxon>
        <taxon>Craniata</taxon>
        <taxon>Vertebrata</taxon>
        <taxon>Euteleostomi</taxon>
        <taxon>Lepidosauria</taxon>
        <taxon>Squamata</taxon>
        <taxon>Bifurcata</taxon>
        <taxon>Unidentata</taxon>
        <taxon>Episquamata</taxon>
        <taxon>Toxicofera</taxon>
        <taxon>Serpentes</taxon>
        <taxon>Colubroidea</taxon>
        <taxon>Elapidae</taxon>
        <taxon>Laticaudinae</taxon>
        <taxon>Laticauda</taxon>
    </lineage>
</organism>
<keyword evidence="7" id="KW-1133">Transmembrane helix</keyword>
<evidence type="ECO:0000256" key="8">
    <source>
        <dbReference type="ARBA" id="ARBA00023136"/>
    </source>
</evidence>
<evidence type="ECO:0000256" key="7">
    <source>
        <dbReference type="ARBA" id="ARBA00022989"/>
    </source>
</evidence>
<dbReference type="GeneTree" id="ENSGT00940000154435"/>
<evidence type="ECO:0000256" key="3">
    <source>
        <dbReference type="ARBA" id="ARBA00005350"/>
    </source>
</evidence>
<evidence type="ECO:0000256" key="10">
    <source>
        <dbReference type="ARBA" id="ARBA00023288"/>
    </source>
</evidence>
<evidence type="ECO:0000256" key="6">
    <source>
        <dbReference type="ARBA" id="ARBA00022837"/>
    </source>
</evidence>
<dbReference type="Ensembl" id="ENSLLTT00000021236.1">
    <property type="protein sequence ID" value="ENSLLTP00000020477.1"/>
    <property type="gene ID" value="ENSLLTG00000015335.1"/>
</dbReference>
<comment type="cofactor">
    <cofactor evidence="1 11">
        <name>Ca(2+)</name>
        <dbReference type="ChEBI" id="CHEBI:29108"/>
    </cofactor>
</comment>
<dbReference type="PANTHER" id="PTHR23248:SF38">
    <property type="entry name" value="PHOSPHOLIPID SCRAMBLASE 1"/>
    <property type="match status" value="1"/>
</dbReference>
<dbReference type="AlphaFoldDB" id="A0A8C5SR22"/>
<evidence type="ECO:0000313" key="13">
    <source>
        <dbReference type="Proteomes" id="UP000694406"/>
    </source>
</evidence>
<proteinExistence type="inferred from homology"/>
<sequence length="283" mass="31855">HARMPPNSQLIVGYLPYLPGEHGRISRPKLYRLAKMNQAPITNNQNDAWMPLPSLFAICPPGLEYLTQIDWLLIHQKFEILELITSFETANKYEVRNRLGEMVYFATEENNFCVRNCLGSLRPFTMVISNHVGQQVIHLVRPFRCDSCCCPCCLQELEIQAPPGLPIGYIQQLWDPCLPKFVIQNEAHKDVLKIFGPCITSACCGNVVFEVTALDDKTSIGKISKQWGGVLQEFFTDVDFLGISFPLDLDVKMKAVMLGAGFLLDFIFFEEGGLGGGRCSVWC</sequence>
<keyword evidence="5" id="KW-0812">Transmembrane</keyword>
<comment type="function">
    <text evidence="11">May mediate accelerated ATP-independent bidirectional transbilayer migration of phospholipids upon binding calcium ions that results in a loss of phospholipid asymmetry in the plasma membrane.</text>
</comment>
<name>A0A8C5SR22_LATLA</name>
<evidence type="ECO:0000256" key="1">
    <source>
        <dbReference type="ARBA" id="ARBA00001913"/>
    </source>
</evidence>
<keyword evidence="13" id="KW-1185">Reference proteome</keyword>
<keyword evidence="10 11" id="KW-0449">Lipoprotein</keyword>
<evidence type="ECO:0000256" key="9">
    <source>
        <dbReference type="ARBA" id="ARBA00023139"/>
    </source>
</evidence>
<reference evidence="12" key="2">
    <citation type="submission" date="2025-09" db="UniProtKB">
        <authorList>
            <consortium name="Ensembl"/>
        </authorList>
    </citation>
    <scope>IDENTIFICATION</scope>
</reference>
<dbReference type="Pfam" id="PF03803">
    <property type="entry name" value="Scramblase"/>
    <property type="match status" value="1"/>
</dbReference>
<dbReference type="Proteomes" id="UP000694406">
    <property type="component" value="Unplaced"/>
</dbReference>
<reference evidence="12" key="1">
    <citation type="submission" date="2025-08" db="UniProtKB">
        <authorList>
            <consortium name="Ensembl"/>
        </authorList>
    </citation>
    <scope>IDENTIFICATION</scope>
</reference>
<comment type="similarity">
    <text evidence="3 11">Belongs to the phospholipid scramblase family.</text>
</comment>
<evidence type="ECO:0000313" key="12">
    <source>
        <dbReference type="Ensembl" id="ENSLLTP00000020477.1"/>
    </source>
</evidence>
<dbReference type="GO" id="GO:0005886">
    <property type="term" value="C:plasma membrane"/>
    <property type="evidence" value="ECO:0007669"/>
    <property type="project" value="TreeGrafter"/>
</dbReference>
<comment type="subcellular location">
    <subcellularLocation>
        <location evidence="2">Membrane</location>
        <topology evidence="2">Single-pass type II membrane protein</topology>
    </subcellularLocation>
</comment>
<evidence type="ECO:0000256" key="11">
    <source>
        <dbReference type="RuleBase" id="RU363116"/>
    </source>
</evidence>
<dbReference type="GO" id="GO:0017128">
    <property type="term" value="F:phospholipid scramblase activity"/>
    <property type="evidence" value="ECO:0007669"/>
    <property type="project" value="InterPro"/>
</dbReference>
<accession>A0A8C5SR22</accession>
<evidence type="ECO:0000256" key="5">
    <source>
        <dbReference type="ARBA" id="ARBA00022692"/>
    </source>
</evidence>